<dbReference type="AlphaFoldDB" id="A0A518DS98"/>
<proteinExistence type="predicted"/>
<gene>
    <name evidence="1" type="ORF">Pla8534_24640</name>
</gene>
<dbReference type="PANTHER" id="PTHR37827:SF1">
    <property type="entry name" value="HNH DOMAIN-CONTAINING PROTEIN"/>
    <property type="match status" value="1"/>
</dbReference>
<dbReference type="Proteomes" id="UP000317648">
    <property type="component" value="Chromosome"/>
</dbReference>
<reference evidence="1 2" key="1">
    <citation type="submission" date="2019-02" db="EMBL/GenBank/DDBJ databases">
        <title>Deep-cultivation of Planctomycetes and their phenomic and genomic characterization uncovers novel biology.</title>
        <authorList>
            <person name="Wiegand S."/>
            <person name="Jogler M."/>
            <person name="Boedeker C."/>
            <person name="Pinto D."/>
            <person name="Vollmers J."/>
            <person name="Rivas-Marin E."/>
            <person name="Kohn T."/>
            <person name="Peeters S.H."/>
            <person name="Heuer A."/>
            <person name="Rast P."/>
            <person name="Oberbeckmann S."/>
            <person name="Bunk B."/>
            <person name="Jeske O."/>
            <person name="Meyerdierks A."/>
            <person name="Storesund J.E."/>
            <person name="Kallscheuer N."/>
            <person name="Luecker S."/>
            <person name="Lage O.M."/>
            <person name="Pohl T."/>
            <person name="Merkel B.J."/>
            <person name="Hornburger P."/>
            <person name="Mueller R.-W."/>
            <person name="Bruemmer F."/>
            <person name="Labrenz M."/>
            <person name="Spormann A.M."/>
            <person name="Op den Camp H."/>
            <person name="Overmann J."/>
            <person name="Amann R."/>
            <person name="Jetten M.S.M."/>
            <person name="Mascher T."/>
            <person name="Medema M.H."/>
            <person name="Devos D.P."/>
            <person name="Kaster A.-K."/>
            <person name="Ovreas L."/>
            <person name="Rohde M."/>
            <person name="Galperin M.Y."/>
            <person name="Jogler C."/>
        </authorList>
    </citation>
    <scope>NUCLEOTIDE SEQUENCE [LARGE SCALE GENOMIC DNA]</scope>
    <source>
        <strain evidence="1 2">Pla85_3_4</strain>
    </source>
</reference>
<protein>
    <recommendedName>
        <fullName evidence="3">HNH domain-containing protein</fullName>
    </recommendedName>
</protein>
<dbReference type="RefSeq" id="WP_231756594.1">
    <property type="nucleotide sequence ID" value="NZ_CP036433.1"/>
</dbReference>
<name>A0A518DS98_9BACT</name>
<dbReference type="PANTHER" id="PTHR37827">
    <property type="entry name" value="TUDOR DOMAIN-CONTAINING PROTEIN"/>
    <property type="match status" value="1"/>
</dbReference>
<dbReference type="EMBL" id="CP036433">
    <property type="protein sequence ID" value="QDU94658.1"/>
    <property type="molecule type" value="Genomic_DNA"/>
</dbReference>
<keyword evidence="2" id="KW-1185">Reference proteome</keyword>
<sequence>MSPSPSTPCRLCGRFTKRSLTEHHLIPVTCHRNKWFQKNFTREQMRCTIDVCPDCHGAIHRFEPREKNLGRYWNTVEKLQSHPQLSRFLAWVSKQK</sequence>
<evidence type="ECO:0000313" key="2">
    <source>
        <dbReference type="Proteomes" id="UP000317648"/>
    </source>
</evidence>
<dbReference type="KEGG" id="lcre:Pla8534_24640"/>
<evidence type="ECO:0008006" key="3">
    <source>
        <dbReference type="Google" id="ProtNLM"/>
    </source>
</evidence>
<accession>A0A518DS98</accession>
<evidence type="ECO:0000313" key="1">
    <source>
        <dbReference type="EMBL" id="QDU94658.1"/>
    </source>
</evidence>
<organism evidence="1 2">
    <name type="scientific">Lignipirellula cremea</name>
    <dbReference type="NCBI Taxonomy" id="2528010"/>
    <lineage>
        <taxon>Bacteria</taxon>
        <taxon>Pseudomonadati</taxon>
        <taxon>Planctomycetota</taxon>
        <taxon>Planctomycetia</taxon>
        <taxon>Pirellulales</taxon>
        <taxon>Pirellulaceae</taxon>
        <taxon>Lignipirellula</taxon>
    </lineage>
</organism>